<dbReference type="CDD" id="cd17225">
    <property type="entry name" value="RA_ASPP2"/>
    <property type="match status" value="1"/>
</dbReference>
<protein>
    <submittedName>
        <fullName evidence="8">Apoptosis-stimulating of p53 protein 2-like isoform X1</fullName>
    </submittedName>
</protein>
<dbReference type="FunFam" id="3.10.20.90:FF:000030">
    <property type="entry name" value="Apoptosis-stimulating of p53 protein 2 isoform 1"/>
    <property type="match status" value="1"/>
</dbReference>
<dbReference type="Proteomes" id="UP000245341">
    <property type="component" value="Unplaced"/>
</dbReference>
<dbReference type="GeneID" id="115936663"/>
<evidence type="ECO:0000256" key="2">
    <source>
        <dbReference type="ARBA" id="ARBA00022737"/>
    </source>
</evidence>
<dbReference type="AlphaFoldDB" id="A0A7F8PY24"/>
<accession>A0A7F8PY24</accession>
<organism evidence="7 8">
    <name type="scientific">Leptonychotes weddellii</name>
    <name type="common">Weddell seal</name>
    <name type="synonym">Otaria weddellii</name>
    <dbReference type="NCBI Taxonomy" id="9713"/>
    <lineage>
        <taxon>Eukaryota</taxon>
        <taxon>Metazoa</taxon>
        <taxon>Chordata</taxon>
        <taxon>Craniata</taxon>
        <taxon>Vertebrata</taxon>
        <taxon>Euteleostomi</taxon>
        <taxon>Mammalia</taxon>
        <taxon>Eutheria</taxon>
        <taxon>Laurasiatheria</taxon>
        <taxon>Carnivora</taxon>
        <taxon>Caniformia</taxon>
        <taxon>Pinnipedia</taxon>
        <taxon>Phocidae</taxon>
        <taxon>Monachinae</taxon>
        <taxon>Lobodontini</taxon>
        <taxon>Leptonychotes</taxon>
    </lineage>
</organism>
<evidence type="ECO:0000256" key="4">
    <source>
        <dbReference type="ARBA" id="ARBA00023242"/>
    </source>
</evidence>
<gene>
    <name evidence="8" type="primary">LOC115936663</name>
</gene>
<comment type="subcellular location">
    <subcellularLocation>
        <location evidence="1">Nucleus</location>
    </subcellularLocation>
</comment>
<dbReference type="InterPro" id="IPR029071">
    <property type="entry name" value="Ubiquitin-like_domsf"/>
</dbReference>
<dbReference type="KEGG" id="lww:115936663"/>
<proteinExistence type="predicted"/>
<dbReference type="GO" id="GO:0042981">
    <property type="term" value="P:regulation of apoptotic process"/>
    <property type="evidence" value="ECO:0007669"/>
    <property type="project" value="InterPro"/>
</dbReference>
<evidence type="ECO:0000256" key="5">
    <source>
        <dbReference type="SAM" id="MobiDB-lite"/>
    </source>
</evidence>
<name>A0A7F8PY24_LEPWE</name>
<dbReference type="RefSeq" id="XP_030873093.1">
    <property type="nucleotide sequence ID" value="XM_031017233.1"/>
</dbReference>
<dbReference type="GO" id="GO:0005634">
    <property type="term" value="C:nucleus"/>
    <property type="evidence" value="ECO:0007669"/>
    <property type="project" value="UniProtKB-SubCell"/>
</dbReference>
<dbReference type="PANTHER" id="PTHR24131">
    <property type="entry name" value="APOPTOSIS-STIMULATING OF P53 PROTEIN"/>
    <property type="match status" value="1"/>
</dbReference>
<reference evidence="8" key="1">
    <citation type="submission" date="2025-08" db="UniProtKB">
        <authorList>
            <consortium name="RefSeq"/>
        </authorList>
    </citation>
    <scope>IDENTIFICATION</scope>
    <source>
        <tissue evidence="8">Liver</tissue>
    </source>
</reference>
<dbReference type="SUPFAM" id="SSF54236">
    <property type="entry name" value="Ubiquitin-like"/>
    <property type="match status" value="1"/>
</dbReference>
<dbReference type="Pfam" id="PF21801">
    <property type="entry name" value="ASPP2-like_RA"/>
    <property type="match status" value="1"/>
</dbReference>
<evidence type="ECO:0000256" key="3">
    <source>
        <dbReference type="ARBA" id="ARBA00023043"/>
    </source>
</evidence>
<feature type="domain" description="Apoptosis-stimulating of p53 protein 2-like RA" evidence="6">
    <location>
        <begin position="32"/>
        <end position="110"/>
    </location>
</feature>
<evidence type="ECO:0000256" key="1">
    <source>
        <dbReference type="ARBA" id="ARBA00004123"/>
    </source>
</evidence>
<dbReference type="InterPro" id="IPR048942">
    <property type="entry name" value="ASPP2-like_RA"/>
</dbReference>
<keyword evidence="4" id="KW-0539">Nucleus</keyword>
<dbReference type="PANTHER" id="PTHR24131:SF8">
    <property type="entry name" value="APOPTOSIS-STIMULATING OF P53 PROTEIN 2"/>
    <property type="match status" value="1"/>
</dbReference>
<keyword evidence="2" id="KW-0677">Repeat</keyword>
<feature type="region of interest" description="Disordered" evidence="5">
    <location>
        <begin position="110"/>
        <end position="147"/>
    </location>
</feature>
<evidence type="ECO:0000259" key="6">
    <source>
        <dbReference type="Pfam" id="PF21801"/>
    </source>
</evidence>
<evidence type="ECO:0000313" key="8">
    <source>
        <dbReference type="RefSeq" id="XP_030873093.1"/>
    </source>
</evidence>
<feature type="compositionally biased region" description="Basic and acidic residues" evidence="5">
    <location>
        <begin position="137"/>
        <end position="146"/>
    </location>
</feature>
<dbReference type="OrthoDB" id="10038642at2759"/>
<sequence length="254" mass="28688">MSHRPPAGLTTTLGRSHLPVSQHCAHPHTQKMFLTVYLSDNEQHFTEVPVTPETMCRDVVDLCKEPGESECHLAEVWCGSERPVADNERMFDVLQRFGSQRSEVRFFLRHERPPGRDTVSGPRSQDPSLKRNGVKVPGEHRRKENGVHSPRMDLTLAELQEMASRQQQQIEAQQQMLATKVRSCKDGTGPSVGACVELSPCHPVKPVTSRYRLILSPHRLPALWRFLLFTTAFCRNPYIIPVAQDLLTPGSDHS</sequence>
<keyword evidence="3" id="KW-0040">ANK repeat</keyword>
<dbReference type="InterPro" id="IPR047166">
    <property type="entry name" value="ASPP2_RA"/>
</dbReference>
<evidence type="ECO:0000313" key="7">
    <source>
        <dbReference type="Proteomes" id="UP000245341"/>
    </source>
</evidence>
<dbReference type="InterPro" id="IPR047163">
    <property type="entry name" value="ASPP1/2"/>
</dbReference>
<dbReference type="GO" id="GO:0002039">
    <property type="term" value="F:p53 binding"/>
    <property type="evidence" value="ECO:0007669"/>
    <property type="project" value="InterPro"/>
</dbReference>
<dbReference type="Gene3D" id="3.10.20.90">
    <property type="entry name" value="Phosphatidylinositol 3-kinase Catalytic Subunit, Chain A, domain 1"/>
    <property type="match status" value="1"/>
</dbReference>
<keyword evidence="7" id="KW-1185">Reference proteome</keyword>